<evidence type="ECO:0000256" key="1">
    <source>
        <dbReference type="ARBA" id="ARBA00004127"/>
    </source>
</evidence>
<name>A0A1M5N049_9FLAO</name>
<dbReference type="GO" id="GO:0008168">
    <property type="term" value="F:methyltransferase activity"/>
    <property type="evidence" value="ECO:0007669"/>
    <property type="project" value="UniProtKB-KW"/>
</dbReference>
<keyword evidence="3 5" id="KW-1133">Transmembrane helix</keyword>
<dbReference type="RefSeq" id="WP_084732644.1">
    <property type="nucleotide sequence ID" value="NZ_FQWL01000004.1"/>
</dbReference>
<keyword evidence="6" id="KW-0489">Methyltransferase</keyword>
<dbReference type="AlphaFoldDB" id="A0A1M5N049"/>
<organism evidence="6 7">
    <name type="scientific">Flagellimonas flava</name>
    <dbReference type="NCBI Taxonomy" id="570519"/>
    <lineage>
        <taxon>Bacteria</taxon>
        <taxon>Pseudomonadati</taxon>
        <taxon>Bacteroidota</taxon>
        <taxon>Flavobacteriia</taxon>
        <taxon>Flavobacteriales</taxon>
        <taxon>Flavobacteriaceae</taxon>
        <taxon>Flagellimonas</taxon>
    </lineage>
</organism>
<comment type="subcellular location">
    <subcellularLocation>
        <location evidence="1">Endomembrane system</location>
        <topology evidence="1">Multi-pass membrane protein</topology>
    </subcellularLocation>
</comment>
<dbReference type="STRING" id="570519.SAMN04488116_2588"/>
<keyword evidence="4 5" id="KW-0472">Membrane</keyword>
<dbReference type="PANTHER" id="PTHR43847">
    <property type="entry name" value="BLL3993 PROTEIN"/>
    <property type="match status" value="1"/>
</dbReference>
<dbReference type="Pfam" id="PF04191">
    <property type="entry name" value="PEMT"/>
    <property type="match status" value="1"/>
</dbReference>
<evidence type="ECO:0000256" key="3">
    <source>
        <dbReference type="ARBA" id="ARBA00022989"/>
    </source>
</evidence>
<gene>
    <name evidence="6" type="ORF">SAMN04488116_2588</name>
</gene>
<dbReference type="InterPro" id="IPR052527">
    <property type="entry name" value="Metal_cation-efflux_comp"/>
</dbReference>
<feature type="transmembrane region" description="Helical" evidence="5">
    <location>
        <begin position="162"/>
        <end position="183"/>
    </location>
</feature>
<feature type="transmembrane region" description="Helical" evidence="5">
    <location>
        <begin position="131"/>
        <end position="150"/>
    </location>
</feature>
<dbReference type="GO" id="GO:0012505">
    <property type="term" value="C:endomembrane system"/>
    <property type="evidence" value="ECO:0007669"/>
    <property type="project" value="UniProtKB-SubCell"/>
</dbReference>
<evidence type="ECO:0000256" key="5">
    <source>
        <dbReference type="SAM" id="Phobius"/>
    </source>
</evidence>
<feature type="transmembrane region" description="Helical" evidence="5">
    <location>
        <begin position="68"/>
        <end position="86"/>
    </location>
</feature>
<dbReference type="OrthoDB" id="9809773at2"/>
<dbReference type="GO" id="GO:0032259">
    <property type="term" value="P:methylation"/>
    <property type="evidence" value="ECO:0007669"/>
    <property type="project" value="UniProtKB-KW"/>
</dbReference>
<evidence type="ECO:0000256" key="4">
    <source>
        <dbReference type="ARBA" id="ARBA00023136"/>
    </source>
</evidence>
<evidence type="ECO:0000313" key="7">
    <source>
        <dbReference type="Proteomes" id="UP000184532"/>
    </source>
</evidence>
<dbReference type="InterPro" id="IPR007318">
    <property type="entry name" value="Phopholipid_MeTrfase"/>
</dbReference>
<keyword evidence="6" id="KW-0808">Transferase</keyword>
<dbReference type="EMBL" id="FQWL01000004">
    <property type="protein sequence ID" value="SHG82918.1"/>
    <property type="molecule type" value="Genomic_DNA"/>
</dbReference>
<feature type="transmembrane region" description="Helical" evidence="5">
    <location>
        <begin position="224"/>
        <end position="249"/>
    </location>
</feature>
<dbReference type="Proteomes" id="UP000184532">
    <property type="component" value="Unassembled WGS sequence"/>
</dbReference>
<keyword evidence="2 5" id="KW-0812">Transmembrane</keyword>
<proteinExistence type="predicted"/>
<evidence type="ECO:0000256" key="2">
    <source>
        <dbReference type="ARBA" id="ARBA00022692"/>
    </source>
</evidence>
<reference evidence="7" key="1">
    <citation type="submission" date="2016-11" db="EMBL/GenBank/DDBJ databases">
        <authorList>
            <person name="Varghese N."/>
            <person name="Submissions S."/>
        </authorList>
    </citation>
    <scope>NUCLEOTIDE SEQUENCE [LARGE SCALE GENOMIC DNA]</scope>
    <source>
        <strain evidence="7">DSM 22638</strain>
    </source>
</reference>
<protein>
    <submittedName>
        <fullName evidence="6">Protein-S-isoprenylcysteine O-methyltransferase Ste14</fullName>
    </submittedName>
</protein>
<feature type="transmembrane region" description="Helical" evidence="5">
    <location>
        <begin position="92"/>
        <end position="110"/>
    </location>
</feature>
<dbReference type="PANTHER" id="PTHR43847:SF1">
    <property type="entry name" value="BLL3993 PROTEIN"/>
    <property type="match status" value="1"/>
</dbReference>
<sequence>MKGTAYLVQSTLILLWWLGLSMSPDFFEAFQFPGISAMAFNSFFAPDIIIIALFSLMRAYKTSRQLELIILGGFAYGSFYCLNASILSGGGYLSTVIMMLGLCYNLFLVFQNTVFRESQSDSITQNTLKTLLQIICVWTITLVLFPWLIIKAFDIEMATNPLNHIAGFALFILSSLLGLYSAYSLITKGNGTPLPANQTKKLVLHGPYAYIRNPMAVAGMGQGLAVSLYVGSFHIFCYTILGGLIWHLVVRPIEEKNMLLRFGTDYADYKKRVRCWLPKF</sequence>
<feature type="transmembrane region" description="Helical" evidence="5">
    <location>
        <begin position="39"/>
        <end position="56"/>
    </location>
</feature>
<dbReference type="Gene3D" id="1.20.120.1630">
    <property type="match status" value="1"/>
</dbReference>
<accession>A0A1M5N049</accession>
<evidence type="ECO:0000313" key="6">
    <source>
        <dbReference type="EMBL" id="SHG82918.1"/>
    </source>
</evidence>
<keyword evidence="7" id="KW-1185">Reference proteome</keyword>